<evidence type="ECO:0000313" key="9">
    <source>
        <dbReference type="Proteomes" id="UP001212821"/>
    </source>
</evidence>
<accession>A0ABY7Q8W7</accession>
<evidence type="ECO:0000256" key="2">
    <source>
        <dbReference type="ARBA" id="ARBA00010790"/>
    </source>
</evidence>
<dbReference type="PANTHER" id="PTHR42784:SF1">
    <property type="entry name" value="PYRANOSE 2-OXIDASE"/>
    <property type="match status" value="1"/>
</dbReference>
<dbReference type="InterPro" id="IPR000172">
    <property type="entry name" value="GMC_OxRdtase_N"/>
</dbReference>
<evidence type="ECO:0000256" key="5">
    <source>
        <dbReference type="ARBA" id="ARBA00023002"/>
    </source>
</evidence>
<evidence type="ECO:0000256" key="4">
    <source>
        <dbReference type="ARBA" id="ARBA00022827"/>
    </source>
</evidence>
<gene>
    <name evidence="8" type="ORF">O1G21_27235</name>
</gene>
<feature type="domain" description="Glucose-methanol-choline oxidoreductase C-terminal" evidence="7">
    <location>
        <begin position="392"/>
        <end position="513"/>
    </location>
</feature>
<dbReference type="InterPro" id="IPR007867">
    <property type="entry name" value="GMC_OxRtase_C"/>
</dbReference>
<protein>
    <submittedName>
        <fullName evidence="8">GMC oxidoreductase</fullName>
    </submittedName>
</protein>
<dbReference type="PANTHER" id="PTHR42784">
    <property type="entry name" value="PYRANOSE 2-OXIDASE"/>
    <property type="match status" value="1"/>
</dbReference>
<dbReference type="EMBL" id="CP115450">
    <property type="protein sequence ID" value="WBP89173.1"/>
    <property type="molecule type" value="Genomic_DNA"/>
</dbReference>
<dbReference type="RefSeq" id="WP_270147339.1">
    <property type="nucleotide sequence ID" value="NZ_CP115450.1"/>
</dbReference>
<evidence type="ECO:0000259" key="6">
    <source>
        <dbReference type="Pfam" id="PF00732"/>
    </source>
</evidence>
<feature type="domain" description="Glucose-methanol-choline oxidoreductase N-terminal" evidence="6">
    <location>
        <begin position="210"/>
        <end position="303"/>
    </location>
</feature>
<organism evidence="8 9">
    <name type="scientific">Kitasatospora cathayae</name>
    <dbReference type="NCBI Taxonomy" id="3004092"/>
    <lineage>
        <taxon>Bacteria</taxon>
        <taxon>Bacillati</taxon>
        <taxon>Actinomycetota</taxon>
        <taxon>Actinomycetes</taxon>
        <taxon>Kitasatosporales</taxon>
        <taxon>Streptomycetaceae</taxon>
        <taxon>Kitasatospora</taxon>
    </lineage>
</organism>
<keyword evidence="3" id="KW-0285">Flavoprotein</keyword>
<evidence type="ECO:0000259" key="7">
    <source>
        <dbReference type="Pfam" id="PF05199"/>
    </source>
</evidence>
<comment type="similarity">
    <text evidence="2">Belongs to the GMC oxidoreductase family.</text>
</comment>
<dbReference type="InterPro" id="IPR036188">
    <property type="entry name" value="FAD/NAD-bd_sf"/>
</dbReference>
<keyword evidence="9" id="KW-1185">Reference proteome</keyword>
<proteinExistence type="inferred from homology"/>
<dbReference type="Pfam" id="PF00732">
    <property type="entry name" value="GMC_oxred_N"/>
    <property type="match status" value="1"/>
</dbReference>
<name>A0ABY7Q8W7_9ACTN</name>
<keyword evidence="5" id="KW-0560">Oxidoreductase</keyword>
<comment type="cofactor">
    <cofactor evidence="1">
        <name>FAD</name>
        <dbReference type="ChEBI" id="CHEBI:57692"/>
    </cofactor>
</comment>
<reference evidence="9" key="1">
    <citation type="submission" date="2022-12" db="EMBL/GenBank/DDBJ databases">
        <authorList>
            <person name="Mo P."/>
        </authorList>
    </citation>
    <scope>NUCLEOTIDE SEQUENCE [LARGE SCALE GENOMIC DNA]</scope>
    <source>
        <strain evidence="9">HUAS 3-15</strain>
    </source>
</reference>
<evidence type="ECO:0000313" key="8">
    <source>
        <dbReference type="EMBL" id="WBP89173.1"/>
    </source>
</evidence>
<evidence type="ECO:0000256" key="3">
    <source>
        <dbReference type="ARBA" id="ARBA00022630"/>
    </source>
</evidence>
<sequence>MSEPHFTEHVDVVIVGSGPTGAAYARLITDARPRARVLMVEAGPAVTDPPGAHLANLTDAGERERAVIASQGPHQHRYPLSAASAVAQHRTPEDRARALLTRPGLIPAGSGEPADDGLPAAQQACNVGGMGSHWFGASPRPDGTERIPFLDPAVLDEALTVAERLLDVSSTQFQGSAFAAHLQQVLGADLDEDRAPGRRVQPMPMAVRNTPAGLRRCGTDVVLGDLVAGANPHFELRPDTLCERILTADGRALGVRLRDRADGTAYQVRAEHVVVAADPLRTPQLLFASGVRPGALGRYLNEHSQVSLLAEVDLPEAEAVAAESTGPAPVMSDSTVSTLAASGVTWIPCDGEEYPFHGMLTRIDPATLARPGTGEPPAKPLLSIHLFTAQEPRRDNRLEFSDTDQDWLGMPAMTIRHTLGEADRRTLRRAQAEALRLSALVGRPLAGESPWILPGGSSLHYQGTVRMGAADDGSSVCDPACRVWGLENLYLAGNGVIPTPTACNPTLTSVALAVIGARDLVRRLPDTTQALAVVSGPSEGKTT</sequence>
<dbReference type="Proteomes" id="UP001212821">
    <property type="component" value="Chromosome"/>
</dbReference>
<dbReference type="Pfam" id="PF05199">
    <property type="entry name" value="GMC_oxred_C"/>
    <property type="match status" value="1"/>
</dbReference>
<dbReference type="InterPro" id="IPR051473">
    <property type="entry name" value="P2Ox-like"/>
</dbReference>
<dbReference type="SUPFAM" id="SSF51905">
    <property type="entry name" value="FAD/NAD(P)-binding domain"/>
    <property type="match status" value="1"/>
</dbReference>
<dbReference type="SUPFAM" id="SSF54373">
    <property type="entry name" value="FAD-linked reductases, C-terminal domain"/>
    <property type="match status" value="1"/>
</dbReference>
<dbReference type="Gene3D" id="3.50.50.60">
    <property type="entry name" value="FAD/NAD(P)-binding domain"/>
    <property type="match status" value="2"/>
</dbReference>
<keyword evidence="4" id="KW-0274">FAD</keyword>
<evidence type="ECO:0000256" key="1">
    <source>
        <dbReference type="ARBA" id="ARBA00001974"/>
    </source>
</evidence>